<evidence type="ECO:0000313" key="9">
    <source>
        <dbReference type="Proteomes" id="UP000198734"/>
    </source>
</evidence>
<accession>A0A1I6AT44</accession>
<feature type="domain" description="GGDEF" evidence="7">
    <location>
        <begin position="370"/>
        <end position="503"/>
    </location>
</feature>
<dbReference type="FunFam" id="3.30.70.270:FF:000001">
    <property type="entry name" value="Diguanylate cyclase domain protein"/>
    <property type="match status" value="1"/>
</dbReference>
<keyword evidence="5" id="KW-0812">Transmembrane</keyword>
<dbReference type="InterPro" id="IPR000160">
    <property type="entry name" value="GGDEF_dom"/>
</dbReference>
<dbReference type="PROSITE" id="PS50885">
    <property type="entry name" value="HAMP"/>
    <property type="match status" value="1"/>
</dbReference>
<reference evidence="9" key="1">
    <citation type="submission" date="2016-10" db="EMBL/GenBank/DDBJ databases">
        <authorList>
            <person name="Varghese N."/>
            <person name="Submissions S."/>
        </authorList>
    </citation>
    <scope>NUCLEOTIDE SEQUENCE [LARGE SCALE GENOMIC DNA]</scope>
    <source>
        <strain evidence="9">DSM 11706</strain>
    </source>
</reference>
<feature type="transmembrane region" description="Helical" evidence="5">
    <location>
        <begin position="7"/>
        <end position="26"/>
    </location>
</feature>
<keyword evidence="9" id="KW-1185">Reference proteome</keyword>
<keyword evidence="5" id="KW-1133">Transmembrane helix</keyword>
<dbReference type="Proteomes" id="UP000198734">
    <property type="component" value="Unassembled WGS sequence"/>
</dbReference>
<dbReference type="EMBL" id="FOXU01000009">
    <property type="protein sequence ID" value="SFQ71819.1"/>
    <property type="molecule type" value="Genomic_DNA"/>
</dbReference>
<dbReference type="RefSeq" id="WP_175496316.1">
    <property type="nucleotide sequence ID" value="NZ_FOXU01000009.1"/>
</dbReference>
<dbReference type="SMART" id="SM00304">
    <property type="entry name" value="HAMP"/>
    <property type="match status" value="1"/>
</dbReference>
<dbReference type="GO" id="GO:0007165">
    <property type="term" value="P:signal transduction"/>
    <property type="evidence" value="ECO:0007669"/>
    <property type="project" value="InterPro"/>
</dbReference>
<evidence type="ECO:0000256" key="5">
    <source>
        <dbReference type="SAM" id="Phobius"/>
    </source>
</evidence>
<proteinExistence type="predicted"/>
<protein>
    <submittedName>
        <fullName evidence="8">Diguanylate cyclase (GGDEF) domain-containing protein</fullName>
    </submittedName>
</protein>
<dbReference type="NCBIfam" id="TIGR00254">
    <property type="entry name" value="GGDEF"/>
    <property type="match status" value="1"/>
</dbReference>
<dbReference type="InterPro" id="IPR052155">
    <property type="entry name" value="Biofilm_reg_signaling"/>
</dbReference>
<dbReference type="Pfam" id="PF00990">
    <property type="entry name" value="GGDEF"/>
    <property type="match status" value="1"/>
</dbReference>
<dbReference type="Gene3D" id="6.10.340.10">
    <property type="match status" value="1"/>
</dbReference>
<evidence type="ECO:0000256" key="2">
    <source>
        <dbReference type="ARBA" id="ARBA00022475"/>
    </source>
</evidence>
<dbReference type="Pfam" id="PF05228">
    <property type="entry name" value="CHASE4"/>
    <property type="match status" value="1"/>
</dbReference>
<dbReference type="STRING" id="126156.SAMN05421670_3575"/>
<feature type="coiled-coil region" evidence="4">
    <location>
        <begin position="311"/>
        <end position="338"/>
    </location>
</feature>
<evidence type="ECO:0000256" key="1">
    <source>
        <dbReference type="ARBA" id="ARBA00004236"/>
    </source>
</evidence>
<evidence type="ECO:0000313" key="8">
    <source>
        <dbReference type="EMBL" id="SFQ71819.1"/>
    </source>
</evidence>
<evidence type="ECO:0000256" key="4">
    <source>
        <dbReference type="SAM" id="Coils"/>
    </source>
</evidence>
<organism evidence="8 9">
    <name type="scientific">Psychrobacillus psychrotolerans</name>
    <dbReference type="NCBI Taxonomy" id="126156"/>
    <lineage>
        <taxon>Bacteria</taxon>
        <taxon>Bacillati</taxon>
        <taxon>Bacillota</taxon>
        <taxon>Bacilli</taxon>
        <taxon>Bacillales</taxon>
        <taxon>Bacillaceae</taxon>
        <taxon>Psychrobacillus</taxon>
    </lineage>
</organism>
<sequence length="508" mass="58194">MKLKQKAVVVVSITMILLVTLFLSFLRPVLLKESNDLDRDTAIGEVKRIENNIQSTLHNLGKINRDWSIWDDTYDFMVDQNPLYIERNLEPETFANLNINYIIYIDSEKNPKLQVGYDLDNKKIVPLQNDFYEEFLPAIKSVENTSEELLVMSKNGFSLASFESIYQSNGDGPSVGTLIIGKYLDERTINRIGKELSFDLTFHEVQDNEKTQGRIGIEVTGADQMQGSILLKDYKEQSLLGISFNMDRSFYMEKKNTVNNIAVSLVIIGIIFVLLTIFLLDRFIISRISNLSKQLHNIQAEGNVNLRIHVKKNQQDEISKLENSINQVLSALEEKHDEVIQLALYDHLTGLPNRYAFKKEVNRRMDASTNELIILFVDLDGFKQVNDTYGHEIGDQLLRELSQRVQIIAAEKNGLVARYGGDEFLVLFDQMNDQELERIVQRLLEEIGREYQFNAISTHVTASIGISIYPRDGTTIEQVLKSADTAMYEAKNKGKNQYVCFHEINNND</sequence>
<dbReference type="InterPro" id="IPR007892">
    <property type="entry name" value="CHASE4"/>
</dbReference>
<dbReference type="InterPro" id="IPR043128">
    <property type="entry name" value="Rev_trsase/Diguanyl_cyclase"/>
</dbReference>
<dbReference type="InterPro" id="IPR003660">
    <property type="entry name" value="HAMP_dom"/>
</dbReference>
<dbReference type="SUPFAM" id="SSF55073">
    <property type="entry name" value="Nucleotide cyclase"/>
    <property type="match status" value="1"/>
</dbReference>
<gene>
    <name evidence="8" type="ORF">SAMN05421670_3575</name>
</gene>
<name>A0A1I6AT44_9BACI</name>
<dbReference type="CDD" id="cd01949">
    <property type="entry name" value="GGDEF"/>
    <property type="match status" value="1"/>
</dbReference>
<dbReference type="PROSITE" id="PS50887">
    <property type="entry name" value="GGDEF"/>
    <property type="match status" value="1"/>
</dbReference>
<evidence type="ECO:0000259" key="7">
    <source>
        <dbReference type="PROSITE" id="PS50887"/>
    </source>
</evidence>
<feature type="domain" description="HAMP" evidence="6">
    <location>
        <begin position="282"/>
        <end position="337"/>
    </location>
</feature>
<evidence type="ECO:0000256" key="3">
    <source>
        <dbReference type="ARBA" id="ARBA00023136"/>
    </source>
</evidence>
<keyword evidence="4" id="KW-0175">Coiled coil</keyword>
<comment type="subcellular location">
    <subcellularLocation>
        <location evidence="1">Cell membrane</location>
    </subcellularLocation>
</comment>
<keyword evidence="3 5" id="KW-0472">Membrane</keyword>
<keyword evidence="2" id="KW-1003">Cell membrane</keyword>
<dbReference type="PANTHER" id="PTHR44757">
    <property type="entry name" value="DIGUANYLATE CYCLASE DGCP"/>
    <property type="match status" value="1"/>
</dbReference>
<dbReference type="GO" id="GO:0005886">
    <property type="term" value="C:plasma membrane"/>
    <property type="evidence" value="ECO:0007669"/>
    <property type="project" value="UniProtKB-SubCell"/>
</dbReference>
<feature type="transmembrane region" description="Helical" evidence="5">
    <location>
        <begin position="261"/>
        <end position="280"/>
    </location>
</feature>
<dbReference type="SMART" id="SM00267">
    <property type="entry name" value="GGDEF"/>
    <property type="match status" value="1"/>
</dbReference>
<dbReference type="InterPro" id="IPR029787">
    <property type="entry name" value="Nucleotide_cyclase"/>
</dbReference>
<evidence type="ECO:0000259" key="6">
    <source>
        <dbReference type="PROSITE" id="PS50885"/>
    </source>
</evidence>
<dbReference type="PANTHER" id="PTHR44757:SF2">
    <property type="entry name" value="BIOFILM ARCHITECTURE MAINTENANCE PROTEIN MBAA"/>
    <property type="match status" value="1"/>
</dbReference>
<dbReference type="AlphaFoldDB" id="A0A1I6AT44"/>
<dbReference type="Gene3D" id="3.30.70.270">
    <property type="match status" value="1"/>
</dbReference>